<dbReference type="EMBL" id="QPMH01000003">
    <property type="protein sequence ID" value="RDD62993.1"/>
    <property type="molecule type" value="Genomic_DNA"/>
</dbReference>
<evidence type="ECO:0000313" key="3">
    <source>
        <dbReference type="Proteomes" id="UP000253941"/>
    </source>
</evidence>
<name>A0A369TCD3_9PROT</name>
<dbReference type="InterPro" id="IPR029063">
    <property type="entry name" value="SAM-dependent_MTases_sf"/>
</dbReference>
<dbReference type="RefSeq" id="WP_114580944.1">
    <property type="nucleotide sequence ID" value="NZ_QPMH01000003.1"/>
</dbReference>
<keyword evidence="3" id="KW-1185">Reference proteome</keyword>
<evidence type="ECO:0000313" key="2">
    <source>
        <dbReference type="EMBL" id="RDD62993.1"/>
    </source>
</evidence>
<dbReference type="SUPFAM" id="SSF53335">
    <property type="entry name" value="S-adenosyl-L-methionine-dependent methyltransferases"/>
    <property type="match status" value="1"/>
</dbReference>
<gene>
    <name evidence="2" type="ORF">DRB17_04250</name>
</gene>
<organism evidence="2 3">
    <name type="scientific">Ferruginivarius sediminum</name>
    <dbReference type="NCBI Taxonomy" id="2661937"/>
    <lineage>
        <taxon>Bacteria</taxon>
        <taxon>Pseudomonadati</taxon>
        <taxon>Pseudomonadota</taxon>
        <taxon>Alphaproteobacteria</taxon>
        <taxon>Rhodospirillales</taxon>
        <taxon>Rhodospirillaceae</taxon>
        <taxon>Ferruginivarius</taxon>
    </lineage>
</organism>
<comment type="caution">
    <text evidence="2">The sequence shown here is derived from an EMBL/GenBank/DDBJ whole genome shotgun (WGS) entry which is preliminary data.</text>
</comment>
<dbReference type="Gene3D" id="3.40.50.150">
    <property type="entry name" value="Vaccinia Virus protein VP39"/>
    <property type="match status" value="1"/>
</dbReference>
<dbReference type="Proteomes" id="UP000253941">
    <property type="component" value="Unassembled WGS sequence"/>
</dbReference>
<sequence>MSEQSTGPAADEAQDKESIGGWISDAGRGFDNARDFSEITDFTALDLNPAHKAYFRKYLDEYFQGPFIFGWGTEDILENIHRAGEVGRWLDLGAGTSSLLWSIPMRGIASVACCDLVPEALAVLDDFVKGDEIPRCYADVMEMYGVSERDLRAKRDLFGRYLVFDTFRPWPVALGGETFDFMTAVGNFGLSPTADGYKACFTKLSAHLARGGTVVGADWTRSRAFIEEEGHDNSYVCPELTREAAAQAGFAVNFCEARAIKDDPLYDSIVVWSVTR</sequence>
<dbReference type="AlphaFoldDB" id="A0A369TCD3"/>
<reference evidence="2 3" key="1">
    <citation type="submission" date="2018-07" db="EMBL/GenBank/DDBJ databases">
        <title>Venubactetium sediminum gen. nov., sp. nov., isolated from a marine solar saltern.</title>
        <authorList>
            <person name="Wang S."/>
        </authorList>
    </citation>
    <scope>NUCLEOTIDE SEQUENCE [LARGE SCALE GENOMIC DNA]</scope>
    <source>
        <strain evidence="2 3">WD2A32</strain>
    </source>
</reference>
<protein>
    <recommendedName>
        <fullName evidence="4">Class I SAM-dependent methyltransferase</fullName>
    </recommendedName>
</protein>
<evidence type="ECO:0000256" key="1">
    <source>
        <dbReference type="SAM" id="MobiDB-lite"/>
    </source>
</evidence>
<evidence type="ECO:0008006" key="4">
    <source>
        <dbReference type="Google" id="ProtNLM"/>
    </source>
</evidence>
<proteinExistence type="predicted"/>
<feature type="region of interest" description="Disordered" evidence="1">
    <location>
        <begin position="1"/>
        <end position="23"/>
    </location>
</feature>
<accession>A0A369TCD3</accession>